<dbReference type="InterPro" id="IPR010699">
    <property type="entry name" value="DUF1275"/>
</dbReference>
<evidence type="ECO:0000256" key="1">
    <source>
        <dbReference type="SAM" id="Phobius"/>
    </source>
</evidence>
<reference evidence="2 3" key="1">
    <citation type="submission" date="2016-10" db="EMBL/GenBank/DDBJ databases">
        <authorList>
            <person name="de Groot N.N."/>
        </authorList>
    </citation>
    <scope>NUCLEOTIDE SEQUENCE [LARGE SCALE GENOMIC DNA]</scope>
    <source>
        <strain evidence="2 3">CGMCC 4.2023</strain>
    </source>
</reference>
<dbReference type="PANTHER" id="PTHR37314">
    <property type="entry name" value="SLR0142 PROTEIN"/>
    <property type="match status" value="1"/>
</dbReference>
<dbReference type="Proteomes" id="UP000236754">
    <property type="component" value="Unassembled WGS sequence"/>
</dbReference>
<dbReference type="PANTHER" id="PTHR37314:SF4">
    <property type="entry name" value="UPF0700 TRANSMEMBRANE PROTEIN YOAK"/>
    <property type="match status" value="1"/>
</dbReference>
<gene>
    <name evidence="2" type="ORF">SAMN05216223_1209</name>
</gene>
<dbReference type="Pfam" id="PF06912">
    <property type="entry name" value="DUF1275"/>
    <property type="match status" value="1"/>
</dbReference>
<dbReference type="RefSeq" id="WP_235032509.1">
    <property type="nucleotide sequence ID" value="NZ_FNVU01000020.1"/>
</dbReference>
<organism evidence="2 3">
    <name type="scientific">Actinacidiphila yanglinensis</name>
    <dbReference type="NCBI Taxonomy" id="310779"/>
    <lineage>
        <taxon>Bacteria</taxon>
        <taxon>Bacillati</taxon>
        <taxon>Actinomycetota</taxon>
        <taxon>Actinomycetes</taxon>
        <taxon>Kitasatosporales</taxon>
        <taxon>Streptomycetaceae</taxon>
        <taxon>Actinacidiphila</taxon>
    </lineage>
</organism>
<name>A0A1H6DV13_9ACTN</name>
<keyword evidence="1" id="KW-0472">Membrane</keyword>
<keyword evidence="3" id="KW-1185">Reference proteome</keyword>
<dbReference type="AlphaFoldDB" id="A0A1H6DV13"/>
<feature type="transmembrane region" description="Helical" evidence="1">
    <location>
        <begin position="190"/>
        <end position="208"/>
    </location>
</feature>
<sequence length="246" mass="25155">MRTTLRQIRATVAPPPDGPHGPLPRLLLVLTLVTGLVDAFSYLSLGRVFVANMTGNVVFLAFSLAGAKGFSILASALALAAFVTGAVGGGRLCRLVSRHRARLLLLATGAQLVLVLVTLALAEVFDLPATGGRRAVLVVLLGLAMGLQNAVVRHLAVPDMTTTVLTMTLTGFAADSRIGGGSDSKAGPRLLSALAMFLGALAGAALIVHGHPRVPLPLVAGLLVVVGAGLLPHRRSALPWAVPSTG</sequence>
<protein>
    <submittedName>
        <fullName evidence="2">Uncharacterized membrane protein YoaK, UPF0700 family</fullName>
    </submittedName>
</protein>
<keyword evidence="1" id="KW-0812">Transmembrane</keyword>
<feature type="transmembrane region" description="Helical" evidence="1">
    <location>
        <begin position="26"/>
        <end position="45"/>
    </location>
</feature>
<keyword evidence="1" id="KW-1133">Transmembrane helix</keyword>
<dbReference type="EMBL" id="FNVU01000020">
    <property type="protein sequence ID" value="SEG89121.1"/>
    <property type="molecule type" value="Genomic_DNA"/>
</dbReference>
<feature type="transmembrane region" description="Helical" evidence="1">
    <location>
        <begin position="57"/>
        <end position="82"/>
    </location>
</feature>
<accession>A0A1H6DV13</accession>
<feature type="transmembrane region" description="Helical" evidence="1">
    <location>
        <begin position="103"/>
        <end position="122"/>
    </location>
</feature>
<evidence type="ECO:0000313" key="2">
    <source>
        <dbReference type="EMBL" id="SEG89121.1"/>
    </source>
</evidence>
<feature type="transmembrane region" description="Helical" evidence="1">
    <location>
        <begin position="214"/>
        <end position="231"/>
    </location>
</feature>
<proteinExistence type="predicted"/>
<feature type="transmembrane region" description="Helical" evidence="1">
    <location>
        <begin position="134"/>
        <end position="152"/>
    </location>
</feature>
<evidence type="ECO:0000313" key="3">
    <source>
        <dbReference type="Proteomes" id="UP000236754"/>
    </source>
</evidence>